<evidence type="ECO:0000256" key="11">
    <source>
        <dbReference type="SAM" id="Phobius"/>
    </source>
</evidence>
<dbReference type="InterPro" id="IPR001915">
    <property type="entry name" value="Peptidase_M48"/>
</dbReference>
<keyword evidence="6" id="KW-0378">Hydrolase</keyword>
<evidence type="ECO:0000256" key="10">
    <source>
        <dbReference type="ARBA" id="ARBA00023136"/>
    </source>
</evidence>
<keyword evidence="10 11" id="KW-0472">Membrane</keyword>
<dbReference type="CDD" id="cd07340">
    <property type="entry name" value="M48B_Htpx_like"/>
    <property type="match status" value="1"/>
</dbReference>
<dbReference type="Proteomes" id="UP000639274">
    <property type="component" value="Chromosome"/>
</dbReference>
<evidence type="ECO:0000256" key="6">
    <source>
        <dbReference type="ARBA" id="ARBA00022801"/>
    </source>
</evidence>
<keyword evidence="14" id="KW-1185">Reference proteome</keyword>
<feature type="domain" description="Peptidase M48" evidence="12">
    <location>
        <begin position="103"/>
        <end position="316"/>
    </location>
</feature>
<dbReference type="PANTHER" id="PTHR43221">
    <property type="entry name" value="PROTEASE HTPX"/>
    <property type="match status" value="1"/>
</dbReference>
<evidence type="ECO:0000256" key="3">
    <source>
        <dbReference type="ARBA" id="ARBA00022670"/>
    </source>
</evidence>
<dbReference type="GO" id="GO:0004222">
    <property type="term" value="F:metalloendopeptidase activity"/>
    <property type="evidence" value="ECO:0007669"/>
    <property type="project" value="InterPro"/>
</dbReference>
<keyword evidence="3" id="KW-0645">Protease</keyword>
<dbReference type="Gene3D" id="3.30.2010.10">
    <property type="entry name" value="Metalloproteases ('zincins'), catalytic domain"/>
    <property type="match status" value="1"/>
</dbReference>
<organism evidence="13 14">
    <name type="scientific">Agrilutibacter solisilvae</name>
    <dbReference type="NCBI Taxonomy" id="2763317"/>
    <lineage>
        <taxon>Bacteria</taxon>
        <taxon>Pseudomonadati</taxon>
        <taxon>Pseudomonadota</taxon>
        <taxon>Gammaproteobacteria</taxon>
        <taxon>Lysobacterales</taxon>
        <taxon>Lysobacteraceae</taxon>
        <taxon>Agrilutibacter</taxon>
    </lineage>
</organism>
<dbReference type="GO" id="GO:0046872">
    <property type="term" value="F:metal ion binding"/>
    <property type="evidence" value="ECO:0007669"/>
    <property type="project" value="UniProtKB-KW"/>
</dbReference>
<comment type="cofactor">
    <cofactor evidence="1">
        <name>Zn(2+)</name>
        <dbReference type="ChEBI" id="CHEBI:29105"/>
    </cofactor>
</comment>
<dbReference type="GO" id="GO:0006508">
    <property type="term" value="P:proteolysis"/>
    <property type="evidence" value="ECO:0007669"/>
    <property type="project" value="UniProtKB-KW"/>
</dbReference>
<keyword evidence="4 11" id="KW-0812">Transmembrane</keyword>
<gene>
    <name evidence="13" type="ORF">I8J32_000350</name>
</gene>
<name>A0A975AS17_9GAMM</name>
<dbReference type="PANTHER" id="PTHR43221:SF2">
    <property type="entry name" value="PROTEASE HTPX HOMOLOG"/>
    <property type="match status" value="1"/>
</dbReference>
<feature type="transmembrane region" description="Helical" evidence="11">
    <location>
        <begin position="212"/>
        <end position="236"/>
    </location>
</feature>
<dbReference type="AlphaFoldDB" id="A0A975AS17"/>
<dbReference type="Pfam" id="PF01435">
    <property type="entry name" value="Peptidase_M48"/>
    <property type="match status" value="1"/>
</dbReference>
<keyword evidence="5" id="KW-0479">Metal-binding</keyword>
<dbReference type="KEGG" id="lsf:I8J32_000350"/>
<evidence type="ECO:0000256" key="7">
    <source>
        <dbReference type="ARBA" id="ARBA00022833"/>
    </source>
</evidence>
<feature type="transmembrane region" description="Helical" evidence="11">
    <location>
        <begin position="17"/>
        <end position="43"/>
    </location>
</feature>
<evidence type="ECO:0000256" key="9">
    <source>
        <dbReference type="ARBA" id="ARBA00023049"/>
    </source>
</evidence>
<dbReference type="EMBL" id="CP071518">
    <property type="protein sequence ID" value="QSX78454.1"/>
    <property type="molecule type" value="Genomic_DNA"/>
</dbReference>
<dbReference type="RefSeq" id="WP_200614077.1">
    <property type="nucleotide sequence ID" value="NZ_CP071518.1"/>
</dbReference>
<keyword evidence="7" id="KW-0862">Zinc</keyword>
<feature type="transmembrane region" description="Helical" evidence="11">
    <location>
        <begin position="178"/>
        <end position="200"/>
    </location>
</feature>
<sequence length="649" mass="69301">MNFFEHQAAARRHSSRLLLLFVLAVLGIVLAVDLVALVAVGAFGDGDPATAVGALVFFTLATLAVIGLGSLYRIASLRGGGDAVALQLGATAVPEHATDFNLRRLRNVVEEIAIASGVPMPRLYVLEHEAAINAFAAGYSPADAVAVTRGALDRLNRDELQGVIAHEFSHILNGDMRLNIRLIGVLFGILMISLIGRKILEHGRLADDSKGALAVFAAALVAMLVGGIGLFFGRLIKAGVSRSRERLADASAVQFTRQTTGLAGALKKIGGVSEGSRLSHRADAEEVSHMLFGDGVGFSSWFATHPPLIERIQALEPGFRSEQMALLAQAWHAQPPSGLDEDALLGLVDTGTLPPPLPAPDQRQAVVPAQVVRQVAHPEADDYRRADAIVARMPDAIRALAAQRDTVIPLVLALLLDDRTDVAQRQSAEVSARLGMNAAMDVRRLHQEHVAALHPMLRLPLASLAFPVLRLRPRPDLDMFLDAANAMVFADAKVSLFEYCLARLLTVYVRESLDPSRHAVFGRTRLDGVRVEIATLLAVVAQYGHADPESARRAYLAGLQRVLPRVAIPYVPRDNGVLALDDVWAPLDALEPLAKQALVEAVTAAIGHDGRMDVAEAELLRTICGVLHCPLPPVLFAVQGTNAVAGGAA</sequence>
<accession>A0A975AS17</accession>
<evidence type="ECO:0000256" key="2">
    <source>
        <dbReference type="ARBA" id="ARBA00022475"/>
    </source>
</evidence>
<evidence type="ECO:0000313" key="14">
    <source>
        <dbReference type="Proteomes" id="UP000639274"/>
    </source>
</evidence>
<feature type="transmembrane region" description="Helical" evidence="11">
    <location>
        <begin position="49"/>
        <end position="72"/>
    </location>
</feature>
<dbReference type="InterPro" id="IPR050083">
    <property type="entry name" value="HtpX_protease"/>
</dbReference>
<keyword evidence="9" id="KW-0482">Metalloprotease</keyword>
<evidence type="ECO:0000256" key="5">
    <source>
        <dbReference type="ARBA" id="ARBA00022723"/>
    </source>
</evidence>
<protein>
    <submittedName>
        <fullName evidence="13">M48 family metallopeptidase</fullName>
    </submittedName>
</protein>
<evidence type="ECO:0000256" key="8">
    <source>
        <dbReference type="ARBA" id="ARBA00022989"/>
    </source>
</evidence>
<proteinExistence type="predicted"/>
<evidence type="ECO:0000256" key="4">
    <source>
        <dbReference type="ARBA" id="ARBA00022692"/>
    </source>
</evidence>
<evidence type="ECO:0000256" key="1">
    <source>
        <dbReference type="ARBA" id="ARBA00001947"/>
    </source>
</evidence>
<keyword evidence="2" id="KW-1003">Cell membrane</keyword>
<keyword evidence="8 11" id="KW-1133">Transmembrane helix</keyword>
<reference evidence="13 14" key="1">
    <citation type="submission" date="2021-03" db="EMBL/GenBank/DDBJ databases">
        <title>Lysobacter sp. nov. isolated from soil of gangwondo yeongwol, south Korea.</title>
        <authorList>
            <person name="Kim K.R."/>
            <person name="Kim K.H."/>
            <person name="Jeon C.O."/>
        </authorList>
    </citation>
    <scope>NUCLEOTIDE SEQUENCE [LARGE SCALE GENOMIC DNA]</scope>
    <source>
        <strain evidence="13 14">R19</strain>
    </source>
</reference>
<evidence type="ECO:0000313" key="13">
    <source>
        <dbReference type="EMBL" id="QSX78454.1"/>
    </source>
</evidence>
<evidence type="ECO:0000259" key="12">
    <source>
        <dbReference type="Pfam" id="PF01435"/>
    </source>
</evidence>